<dbReference type="EMBL" id="JBHSQS010000001">
    <property type="protein sequence ID" value="MFC5921914.1"/>
    <property type="molecule type" value="Genomic_DNA"/>
</dbReference>
<keyword evidence="3" id="KW-1185">Reference proteome</keyword>
<comment type="caution">
    <text evidence="2">The sequence shown here is derived from an EMBL/GenBank/DDBJ whole genome shotgun (WGS) entry which is preliminary data.</text>
</comment>
<name>A0ABW1GWW3_9ACTN</name>
<feature type="transmembrane region" description="Helical" evidence="1">
    <location>
        <begin position="140"/>
        <end position="160"/>
    </location>
</feature>
<reference evidence="3" key="1">
    <citation type="journal article" date="2019" name="Int. J. Syst. Evol. Microbiol.">
        <title>The Global Catalogue of Microorganisms (GCM) 10K type strain sequencing project: providing services to taxonomists for standard genome sequencing and annotation.</title>
        <authorList>
            <consortium name="The Broad Institute Genomics Platform"/>
            <consortium name="The Broad Institute Genome Sequencing Center for Infectious Disease"/>
            <person name="Wu L."/>
            <person name="Ma J."/>
        </authorList>
    </citation>
    <scope>NUCLEOTIDE SEQUENCE [LARGE SCALE GENOMIC DNA]</scope>
    <source>
        <strain evidence="3">CGMCC 4.7144</strain>
    </source>
</reference>
<keyword evidence="1" id="KW-1133">Transmembrane helix</keyword>
<proteinExistence type="predicted"/>
<keyword evidence="1" id="KW-0812">Transmembrane</keyword>
<gene>
    <name evidence="2" type="ORF">ACFQGL_00985</name>
</gene>
<evidence type="ECO:0000256" key="1">
    <source>
        <dbReference type="SAM" id="Phobius"/>
    </source>
</evidence>
<feature type="transmembrane region" description="Helical" evidence="1">
    <location>
        <begin position="180"/>
        <end position="199"/>
    </location>
</feature>
<sequence length="388" mass="43359">MAILVCALPALFIARVYYFVNMKRFLKYPLNFPLIVADIPTETKRDLITRSTVWRVLYAVALAGSTVAADKIIAAKFGSLQLTFFPWVFLLLTFTANAALNMKASIYWTGNRVCEELSSRTGNDWQRDSVRLCQMGASDCIVNVVAVMLTVTGILSFLNLAAFPERFSDPPAGFGDNEIVFVYALVAFQIPLLIGTRVISRYPEFLVVSQIGKLNSKRRERFRSSPYDPLGVVREEIFVLARYVEQASAKLERSISKDATFAPSVVLRAGAADLLGFLASRDSLDNIKMPKRVKRNSEYLLALMIDAPSRAFYDQVAYEWKAFDEHGRPAQQSGRRAPRRIGDFLLKYGQPGAASLQFMIQGSLALTVVALALFGKVDILDFIKTFIK</sequence>
<feature type="transmembrane region" description="Helical" evidence="1">
    <location>
        <begin position="84"/>
        <end position="102"/>
    </location>
</feature>
<protein>
    <submittedName>
        <fullName evidence="2">Uncharacterized protein</fullName>
    </submittedName>
</protein>
<dbReference type="Proteomes" id="UP001596226">
    <property type="component" value="Unassembled WGS sequence"/>
</dbReference>
<dbReference type="RefSeq" id="WP_377504019.1">
    <property type="nucleotide sequence ID" value="NZ_JBHSQS010000001.1"/>
</dbReference>
<evidence type="ECO:0000313" key="3">
    <source>
        <dbReference type="Proteomes" id="UP001596226"/>
    </source>
</evidence>
<keyword evidence="1" id="KW-0472">Membrane</keyword>
<accession>A0ABW1GWW3</accession>
<organism evidence="2 3">
    <name type="scientific">Micromonospora vulcania</name>
    <dbReference type="NCBI Taxonomy" id="1441873"/>
    <lineage>
        <taxon>Bacteria</taxon>
        <taxon>Bacillati</taxon>
        <taxon>Actinomycetota</taxon>
        <taxon>Actinomycetes</taxon>
        <taxon>Micromonosporales</taxon>
        <taxon>Micromonosporaceae</taxon>
        <taxon>Micromonospora</taxon>
    </lineage>
</organism>
<evidence type="ECO:0000313" key="2">
    <source>
        <dbReference type="EMBL" id="MFC5921914.1"/>
    </source>
</evidence>